<sequence length="107" mass="12263">MQPEETLLGVGHIHFGYVRYALLPFWPIFVCIAHTFLLIWVPVICELLFFYCVYCNRSPSSPIDAIIPLSSFILRMFSIFGRGFGLAASLMLFAIGRYVIGYPLYIF</sequence>
<evidence type="ECO:0000313" key="3">
    <source>
        <dbReference type="Proteomes" id="UP000054248"/>
    </source>
</evidence>
<dbReference type="HOGENOM" id="CLU_2211911_0_0_1"/>
<evidence type="ECO:0000313" key="2">
    <source>
        <dbReference type="EMBL" id="KIO28688.1"/>
    </source>
</evidence>
<organism evidence="2 3">
    <name type="scientific">Tulasnella calospora MUT 4182</name>
    <dbReference type="NCBI Taxonomy" id="1051891"/>
    <lineage>
        <taxon>Eukaryota</taxon>
        <taxon>Fungi</taxon>
        <taxon>Dikarya</taxon>
        <taxon>Basidiomycota</taxon>
        <taxon>Agaricomycotina</taxon>
        <taxon>Agaricomycetes</taxon>
        <taxon>Cantharellales</taxon>
        <taxon>Tulasnellaceae</taxon>
        <taxon>Tulasnella</taxon>
    </lineage>
</organism>
<feature type="transmembrane region" description="Helical" evidence="1">
    <location>
        <begin position="72"/>
        <end position="100"/>
    </location>
</feature>
<accession>A0A0C3L4C8</accession>
<keyword evidence="3" id="KW-1185">Reference proteome</keyword>
<keyword evidence="1" id="KW-0472">Membrane</keyword>
<gene>
    <name evidence="2" type="ORF">M407DRAFT_178685</name>
</gene>
<proteinExistence type="predicted"/>
<protein>
    <submittedName>
        <fullName evidence="2">Uncharacterized protein</fullName>
    </submittedName>
</protein>
<reference evidence="3" key="2">
    <citation type="submission" date="2015-01" db="EMBL/GenBank/DDBJ databases">
        <title>Evolutionary Origins and Diversification of the Mycorrhizal Mutualists.</title>
        <authorList>
            <consortium name="DOE Joint Genome Institute"/>
            <consortium name="Mycorrhizal Genomics Consortium"/>
            <person name="Kohler A."/>
            <person name="Kuo A."/>
            <person name="Nagy L.G."/>
            <person name="Floudas D."/>
            <person name="Copeland A."/>
            <person name="Barry K.W."/>
            <person name="Cichocki N."/>
            <person name="Veneault-Fourrey C."/>
            <person name="LaButti K."/>
            <person name="Lindquist E.A."/>
            <person name="Lipzen A."/>
            <person name="Lundell T."/>
            <person name="Morin E."/>
            <person name="Murat C."/>
            <person name="Riley R."/>
            <person name="Ohm R."/>
            <person name="Sun H."/>
            <person name="Tunlid A."/>
            <person name="Henrissat B."/>
            <person name="Grigoriev I.V."/>
            <person name="Hibbett D.S."/>
            <person name="Martin F."/>
        </authorList>
    </citation>
    <scope>NUCLEOTIDE SEQUENCE [LARGE SCALE GENOMIC DNA]</scope>
    <source>
        <strain evidence="3">MUT 4182</strain>
    </source>
</reference>
<dbReference type="EMBL" id="KN822991">
    <property type="protein sequence ID" value="KIO28688.1"/>
    <property type="molecule type" value="Genomic_DNA"/>
</dbReference>
<name>A0A0C3L4C8_9AGAM</name>
<dbReference type="AlphaFoldDB" id="A0A0C3L4C8"/>
<feature type="transmembrane region" description="Helical" evidence="1">
    <location>
        <begin position="25"/>
        <end position="51"/>
    </location>
</feature>
<keyword evidence="1" id="KW-1133">Transmembrane helix</keyword>
<dbReference type="Proteomes" id="UP000054248">
    <property type="component" value="Unassembled WGS sequence"/>
</dbReference>
<evidence type="ECO:0000256" key="1">
    <source>
        <dbReference type="SAM" id="Phobius"/>
    </source>
</evidence>
<reference evidence="2 3" key="1">
    <citation type="submission" date="2014-04" db="EMBL/GenBank/DDBJ databases">
        <authorList>
            <consortium name="DOE Joint Genome Institute"/>
            <person name="Kuo A."/>
            <person name="Girlanda M."/>
            <person name="Perotto S."/>
            <person name="Kohler A."/>
            <person name="Nagy L.G."/>
            <person name="Floudas D."/>
            <person name="Copeland A."/>
            <person name="Barry K.W."/>
            <person name="Cichocki N."/>
            <person name="Veneault-Fourrey C."/>
            <person name="LaButti K."/>
            <person name="Lindquist E.A."/>
            <person name="Lipzen A."/>
            <person name="Lundell T."/>
            <person name="Morin E."/>
            <person name="Murat C."/>
            <person name="Sun H."/>
            <person name="Tunlid A."/>
            <person name="Henrissat B."/>
            <person name="Grigoriev I.V."/>
            <person name="Hibbett D.S."/>
            <person name="Martin F."/>
            <person name="Nordberg H.P."/>
            <person name="Cantor M.N."/>
            <person name="Hua S.X."/>
        </authorList>
    </citation>
    <scope>NUCLEOTIDE SEQUENCE [LARGE SCALE GENOMIC DNA]</scope>
    <source>
        <strain evidence="2 3">MUT 4182</strain>
    </source>
</reference>
<keyword evidence="1" id="KW-0812">Transmembrane</keyword>